<dbReference type="RefSeq" id="WP_330391723.1">
    <property type="nucleotide sequence ID" value="NZ_FOXO01000004.1"/>
</dbReference>
<dbReference type="InterPro" id="IPR000086">
    <property type="entry name" value="NUDIX_hydrolase_dom"/>
</dbReference>
<dbReference type="Gene3D" id="3.90.79.10">
    <property type="entry name" value="Nucleoside Triphosphate Pyrophosphohydrolase"/>
    <property type="match status" value="1"/>
</dbReference>
<dbReference type="GO" id="GO:0009240">
    <property type="term" value="P:isopentenyl diphosphate biosynthetic process"/>
    <property type="evidence" value="ECO:0007669"/>
    <property type="project" value="TreeGrafter"/>
</dbReference>
<name>A0A1I5RKE6_9FIRM</name>
<dbReference type="GO" id="GO:0005737">
    <property type="term" value="C:cytoplasm"/>
    <property type="evidence" value="ECO:0007669"/>
    <property type="project" value="TreeGrafter"/>
</dbReference>
<dbReference type="PROSITE" id="PS51462">
    <property type="entry name" value="NUDIX"/>
    <property type="match status" value="1"/>
</dbReference>
<proteinExistence type="predicted"/>
<evidence type="ECO:0000259" key="1">
    <source>
        <dbReference type="PROSITE" id="PS51462"/>
    </source>
</evidence>
<dbReference type="PANTHER" id="PTHR10885">
    <property type="entry name" value="ISOPENTENYL-DIPHOSPHATE DELTA-ISOMERASE"/>
    <property type="match status" value="1"/>
</dbReference>
<keyword evidence="2" id="KW-0413">Isomerase</keyword>
<dbReference type="EMBL" id="FOXO01000004">
    <property type="protein sequence ID" value="SFP59035.1"/>
    <property type="molecule type" value="Genomic_DNA"/>
</dbReference>
<dbReference type="Pfam" id="PF00293">
    <property type="entry name" value="NUDIX"/>
    <property type="match status" value="1"/>
</dbReference>
<reference evidence="3" key="1">
    <citation type="submission" date="2016-10" db="EMBL/GenBank/DDBJ databases">
        <authorList>
            <person name="Varghese N."/>
            <person name="Submissions S."/>
        </authorList>
    </citation>
    <scope>NUCLEOTIDE SEQUENCE [LARGE SCALE GENOMIC DNA]</scope>
    <source>
        <strain evidence="3">P18</strain>
    </source>
</reference>
<dbReference type="InterPro" id="IPR015797">
    <property type="entry name" value="NUDIX_hydrolase-like_dom_sf"/>
</dbReference>
<dbReference type="Proteomes" id="UP000182624">
    <property type="component" value="Unassembled WGS sequence"/>
</dbReference>
<dbReference type="GO" id="GO:0004452">
    <property type="term" value="F:isopentenyl-diphosphate delta-isomerase activity"/>
    <property type="evidence" value="ECO:0007669"/>
    <property type="project" value="TreeGrafter"/>
</dbReference>
<dbReference type="CDD" id="cd04692">
    <property type="entry name" value="NUDIX_Hydrolase"/>
    <property type="match status" value="1"/>
</dbReference>
<evidence type="ECO:0000313" key="3">
    <source>
        <dbReference type="Proteomes" id="UP000182624"/>
    </source>
</evidence>
<gene>
    <name evidence="2" type="ORF">SAMN04487928_10472</name>
</gene>
<dbReference type="PANTHER" id="PTHR10885:SF20">
    <property type="entry name" value="NUDIX HYDROLASE DOMAIN-CONTAINING PROTEIN"/>
    <property type="match status" value="1"/>
</dbReference>
<evidence type="ECO:0000313" key="2">
    <source>
        <dbReference type="EMBL" id="SFP59035.1"/>
    </source>
</evidence>
<dbReference type="SUPFAM" id="SSF55811">
    <property type="entry name" value="Nudix"/>
    <property type="match status" value="1"/>
</dbReference>
<accession>A0A1I5RKE6</accession>
<feature type="domain" description="Nudix hydrolase" evidence="1">
    <location>
        <begin position="37"/>
        <end position="189"/>
    </location>
</feature>
<sequence length="193" mass="22093">MTEQEISNTMEIFDITDDNGIPTGKTITRSEAHDKGIPHRTAHIWIVKRDGDSYQVLLQKRSAEKESFPGMFDTSSAGHIQAGDDPLESAQRELFEELGIRANEGDLSFAGKFHIKYEMEFHGKMFRDNEVAFVYVYEKPVDISSLVLQKEEVDEVRWFDIKEVHEGCLHRDGTFCVPTEGLELVMDYLNYAP</sequence>
<dbReference type="AlphaFoldDB" id="A0A1I5RKE6"/>
<protein>
    <submittedName>
        <fullName evidence="2">Isopentenyldiphosphate isomerase</fullName>
    </submittedName>
</protein>
<keyword evidence="3" id="KW-1185">Reference proteome</keyword>
<organism evidence="2 3">
    <name type="scientific">Butyrivibrio proteoclasticus</name>
    <dbReference type="NCBI Taxonomy" id="43305"/>
    <lineage>
        <taxon>Bacteria</taxon>
        <taxon>Bacillati</taxon>
        <taxon>Bacillota</taxon>
        <taxon>Clostridia</taxon>
        <taxon>Lachnospirales</taxon>
        <taxon>Lachnospiraceae</taxon>
        <taxon>Butyrivibrio</taxon>
    </lineage>
</organism>